<gene>
    <name evidence="2" type="ORF">IMZ28_10340</name>
</gene>
<proteinExistence type="predicted"/>
<sequence length="371" mass="43642">MKILIIANSSLVFGKELKYELERCGDEVTLLDFEHLYLFTKEEQDESVAKKFASFKKLPKASMFFRLYFIWEVIKRGDYDVVNIHYNRWYYRWLMPYFSHIRTKLVISTYGSDFYRASVQIRNKLRPIYQRADAVTFTNEMTKEAFVDFYQDFSEKSHICRFGLKTLEYIDKKRDIDRESMRMKLGYDTGKIIVTCGYNATSAQQHFKMIKVIEQLESDVKKKCQFVFPLTYGDDVYKREVIKKLASVKFDFVVLEAFLYGDDNAYVKLASDIMINVLETDSFSGSMQEFLYANNVVIAGSWLPYRTFDDAGVFYLKTDRLDALTDRLSFAVQQLDTLRARTEVNRKIIASLSAWCENIDAWRTVFEGKPV</sequence>
<dbReference type="SUPFAM" id="SSF53756">
    <property type="entry name" value="UDP-Glycosyltransferase/glycogen phosphorylase"/>
    <property type="match status" value="1"/>
</dbReference>
<evidence type="ECO:0000313" key="2">
    <source>
        <dbReference type="EMBL" id="QOR61805.1"/>
    </source>
</evidence>
<reference evidence="2 3" key="1">
    <citation type="submission" date="2020-10" db="EMBL/GenBank/DDBJ databases">
        <title>The genome of sulfurovum sp.</title>
        <authorList>
            <person name="Xie S."/>
            <person name="Shao Z."/>
            <person name="Jiang L."/>
        </authorList>
    </citation>
    <scope>NUCLEOTIDE SEQUENCE [LARGE SCALE GENOMIC DNA]</scope>
    <source>
        <strain evidence="2 3">ST-419</strain>
    </source>
</reference>
<dbReference type="InterPro" id="IPR028098">
    <property type="entry name" value="Glyco_trans_4-like_N"/>
</dbReference>
<feature type="domain" description="Glycosyltransferase subfamily 4-like N-terminal" evidence="1">
    <location>
        <begin position="16"/>
        <end position="151"/>
    </location>
</feature>
<keyword evidence="3" id="KW-1185">Reference proteome</keyword>
<protein>
    <submittedName>
        <fullName evidence="2">Glycosyltransferase</fullName>
    </submittedName>
</protein>
<name>A0A7M1S2Z1_9BACT</name>
<keyword evidence="2" id="KW-0808">Transferase</keyword>
<accession>A0A7M1S2Z1</accession>
<organism evidence="2 3">
    <name type="scientific">Sulfurovum indicum</name>
    <dbReference type="NCBI Taxonomy" id="2779528"/>
    <lineage>
        <taxon>Bacteria</taxon>
        <taxon>Pseudomonadati</taxon>
        <taxon>Campylobacterota</taxon>
        <taxon>Epsilonproteobacteria</taxon>
        <taxon>Campylobacterales</taxon>
        <taxon>Sulfurovaceae</taxon>
        <taxon>Sulfurovum</taxon>
    </lineage>
</organism>
<dbReference type="Gene3D" id="3.40.50.2000">
    <property type="entry name" value="Glycogen Phosphorylase B"/>
    <property type="match status" value="2"/>
</dbReference>
<dbReference type="RefSeq" id="WP_197548514.1">
    <property type="nucleotide sequence ID" value="NZ_CP063164.1"/>
</dbReference>
<evidence type="ECO:0000313" key="3">
    <source>
        <dbReference type="Proteomes" id="UP000595074"/>
    </source>
</evidence>
<dbReference type="EMBL" id="CP063164">
    <property type="protein sequence ID" value="QOR61805.1"/>
    <property type="molecule type" value="Genomic_DNA"/>
</dbReference>
<dbReference type="Proteomes" id="UP000595074">
    <property type="component" value="Chromosome"/>
</dbReference>
<dbReference type="Pfam" id="PF13439">
    <property type="entry name" value="Glyco_transf_4"/>
    <property type="match status" value="1"/>
</dbReference>
<evidence type="ECO:0000259" key="1">
    <source>
        <dbReference type="Pfam" id="PF13439"/>
    </source>
</evidence>
<dbReference type="GO" id="GO:0016757">
    <property type="term" value="F:glycosyltransferase activity"/>
    <property type="evidence" value="ECO:0007669"/>
    <property type="project" value="UniProtKB-ARBA"/>
</dbReference>
<dbReference type="AlphaFoldDB" id="A0A7M1S2Z1"/>
<dbReference type="KEGG" id="sinu:IMZ28_10340"/>